<dbReference type="Gene3D" id="3.10.450.50">
    <property type="match status" value="1"/>
</dbReference>
<dbReference type="InterPro" id="IPR037401">
    <property type="entry name" value="SnoaL-like"/>
</dbReference>
<comment type="caution">
    <text evidence="2">The sequence shown here is derived from an EMBL/GenBank/DDBJ whole genome shotgun (WGS) entry which is preliminary data.</text>
</comment>
<dbReference type="Pfam" id="PF13577">
    <property type="entry name" value="SnoaL_4"/>
    <property type="match status" value="1"/>
</dbReference>
<dbReference type="EMBL" id="JAOB01000036">
    <property type="protein sequence ID" value="EUA44553.1"/>
    <property type="molecule type" value="Genomic_DNA"/>
</dbReference>
<dbReference type="PATRIC" id="fig|1299334.3.peg.3796"/>
<gene>
    <name evidence="2" type="ORF">I553_3618</name>
</gene>
<accession>X8BMT6</accession>
<evidence type="ECO:0000259" key="1">
    <source>
        <dbReference type="Pfam" id="PF13577"/>
    </source>
</evidence>
<organism evidence="2">
    <name type="scientific">Mycobacterium xenopi 4042</name>
    <dbReference type="NCBI Taxonomy" id="1299334"/>
    <lineage>
        <taxon>Bacteria</taxon>
        <taxon>Bacillati</taxon>
        <taxon>Actinomycetota</taxon>
        <taxon>Actinomycetes</taxon>
        <taxon>Mycobacteriales</taxon>
        <taxon>Mycobacteriaceae</taxon>
        <taxon>Mycobacterium</taxon>
    </lineage>
</organism>
<sequence length="137" mass="14891">MADDRLTELERRLQTIEDERAIERLIASYGPLVDAGQSEAAAQLWSPDGVYDVEGWAMNSRDDVAAMVASDAHQGLIRRAPRTFWARPWSPLTATRPSRCANRYLWCTATADTPCGGPAPTTLSCDASITAGRSPPA</sequence>
<reference evidence="2" key="1">
    <citation type="submission" date="2014-01" db="EMBL/GenBank/DDBJ databases">
        <authorList>
            <person name="Brown-Elliot B."/>
            <person name="Wallace R."/>
            <person name="Lenaerts A."/>
            <person name="Ordway D."/>
            <person name="DeGroote M.A."/>
            <person name="Parker T."/>
            <person name="Sizemore C."/>
            <person name="Tallon L.J."/>
            <person name="Sadzewicz L.K."/>
            <person name="Sengamalay N."/>
            <person name="Fraser C.M."/>
            <person name="Hine E."/>
            <person name="Shefchek K.A."/>
            <person name="Das S.P."/>
            <person name="Tettelin H."/>
        </authorList>
    </citation>
    <scope>NUCLEOTIDE SEQUENCE [LARGE SCALE GENOMIC DNA]</scope>
    <source>
        <strain evidence="2">4042</strain>
    </source>
</reference>
<dbReference type="SUPFAM" id="SSF54427">
    <property type="entry name" value="NTF2-like"/>
    <property type="match status" value="1"/>
</dbReference>
<evidence type="ECO:0000313" key="2">
    <source>
        <dbReference type="EMBL" id="EUA44553.1"/>
    </source>
</evidence>
<proteinExistence type="predicted"/>
<dbReference type="AlphaFoldDB" id="X8BMT6"/>
<feature type="domain" description="SnoaL-like" evidence="1">
    <location>
        <begin position="14"/>
        <end position="75"/>
    </location>
</feature>
<protein>
    <recommendedName>
        <fullName evidence="1">SnoaL-like domain-containing protein</fullName>
    </recommendedName>
</protein>
<dbReference type="InterPro" id="IPR032710">
    <property type="entry name" value="NTF2-like_dom_sf"/>
</dbReference>
<name>X8BMT6_MYCXE</name>